<dbReference type="EMBL" id="VKHT01000196">
    <property type="protein sequence ID" value="MBB0244225.1"/>
    <property type="molecule type" value="Genomic_DNA"/>
</dbReference>
<dbReference type="InterPro" id="IPR004111">
    <property type="entry name" value="Repressor_TetR_C"/>
</dbReference>
<keyword evidence="2" id="KW-0805">Transcription regulation</keyword>
<dbReference type="GO" id="GO:0046677">
    <property type="term" value="P:response to antibiotic"/>
    <property type="evidence" value="ECO:0007669"/>
    <property type="project" value="InterPro"/>
</dbReference>
<keyword evidence="8" id="KW-1185">Reference proteome</keyword>
<evidence type="ECO:0000313" key="7">
    <source>
        <dbReference type="EMBL" id="MBB0244225.1"/>
    </source>
</evidence>
<dbReference type="Pfam" id="PF00440">
    <property type="entry name" value="TetR_N"/>
    <property type="match status" value="1"/>
</dbReference>
<dbReference type="GO" id="GO:0045892">
    <property type="term" value="P:negative regulation of DNA-templated transcription"/>
    <property type="evidence" value="ECO:0007669"/>
    <property type="project" value="InterPro"/>
</dbReference>
<name>A0A7W3Y1G1_9ACTN</name>
<dbReference type="PANTHER" id="PTHR30055">
    <property type="entry name" value="HTH-TYPE TRANSCRIPTIONAL REGULATOR RUTR"/>
    <property type="match status" value="1"/>
</dbReference>
<dbReference type="InterPro" id="IPR009057">
    <property type="entry name" value="Homeodomain-like_sf"/>
</dbReference>
<evidence type="ECO:0000256" key="2">
    <source>
        <dbReference type="ARBA" id="ARBA00023015"/>
    </source>
</evidence>
<dbReference type="Pfam" id="PF02909">
    <property type="entry name" value="TetR_C_1"/>
    <property type="match status" value="1"/>
</dbReference>
<dbReference type="RefSeq" id="WP_182605878.1">
    <property type="nucleotide sequence ID" value="NZ_VKHT01000196.1"/>
</dbReference>
<dbReference type="InterPro" id="IPR050109">
    <property type="entry name" value="HTH-type_TetR-like_transc_reg"/>
</dbReference>
<dbReference type="PANTHER" id="PTHR30055:SF151">
    <property type="entry name" value="TRANSCRIPTIONAL REGULATORY PROTEIN"/>
    <property type="match status" value="1"/>
</dbReference>
<protein>
    <submittedName>
        <fullName evidence="7">TetR family transcriptional regulator</fullName>
    </submittedName>
</protein>
<dbReference type="PRINTS" id="PR00400">
    <property type="entry name" value="TETREPRESSOR"/>
</dbReference>
<dbReference type="InterPro" id="IPR003012">
    <property type="entry name" value="Tet_transcr_reg_TetR"/>
</dbReference>
<evidence type="ECO:0000256" key="1">
    <source>
        <dbReference type="ARBA" id="ARBA00022491"/>
    </source>
</evidence>
<dbReference type="GO" id="GO:0003700">
    <property type="term" value="F:DNA-binding transcription factor activity"/>
    <property type="evidence" value="ECO:0007669"/>
    <property type="project" value="TreeGrafter"/>
</dbReference>
<dbReference type="PROSITE" id="PS50977">
    <property type="entry name" value="HTH_TETR_2"/>
    <property type="match status" value="1"/>
</dbReference>
<dbReference type="SUPFAM" id="SSF46689">
    <property type="entry name" value="Homeodomain-like"/>
    <property type="match status" value="1"/>
</dbReference>
<dbReference type="Gene3D" id="1.10.357.10">
    <property type="entry name" value="Tetracycline Repressor, domain 2"/>
    <property type="match status" value="1"/>
</dbReference>
<dbReference type="InterPro" id="IPR001647">
    <property type="entry name" value="HTH_TetR"/>
</dbReference>
<evidence type="ECO:0000256" key="4">
    <source>
        <dbReference type="ARBA" id="ARBA00023163"/>
    </source>
</evidence>
<dbReference type="PRINTS" id="PR00455">
    <property type="entry name" value="HTHTETR"/>
</dbReference>
<sequence length="227" mass="24502">MTGKTGAEDGKRAPLSAERILRTAVLLADERGIGALTMRALADRLGVEAMSLYHHVPNKAAVLDGIVDAVFAGIELPSPEADWRTAMRDRAFSARAALTRHRWAIGLMDSRARPGPATLRHHDAVIGTLRRAGFPPALAAHALSAIDSYVYGFVLQEASLPFDSAPEAATVAGDMLDRMPEDTYPHLAEMITEQALKPGDIREDAFGFGLDLLLDGLERRHRADTSA</sequence>
<evidence type="ECO:0000259" key="6">
    <source>
        <dbReference type="PROSITE" id="PS50977"/>
    </source>
</evidence>
<keyword evidence="4" id="KW-0804">Transcription</keyword>
<dbReference type="AlphaFoldDB" id="A0A7W3Y1G1"/>
<dbReference type="GO" id="GO:0000976">
    <property type="term" value="F:transcription cis-regulatory region binding"/>
    <property type="evidence" value="ECO:0007669"/>
    <property type="project" value="TreeGrafter"/>
</dbReference>
<organism evidence="7 8">
    <name type="scientific">Streptomyces alkaliphilus</name>
    <dbReference type="NCBI Taxonomy" id="1472722"/>
    <lineage>
        <taxon>Bacteria</taxon>
        <taxon>Bacillati</taxon>
        <taxon>Actinomycetota</taxon>
        <taxon>Actinomycetes</taxon>
        <taxon>Kitasatosporales</taxon>
        <taxon>Streptomycetaceae</taxon>
        <taxon>Streptomyces</taxon>
    </lineage>
</organism>
<keyword evidence="3 5" id="KW-0238">DNA-binding</keyword>
<dbReference type="InterPro" id="IPR036271">
    <property type="entry name" value="Tet_transcr_reg_TetR-rel_C_sf"/>
</dbReference>
<dbReference type="Gene3D" id="1.10.10.60">
    <property type="entry name" value="Homeodomain-like"/>
    <property type="match status" value="1"/>
</dbReference>
<proteinExistence type="predicted"/>
<reference evidence="8" key="1">
    <citation type="submission" date="2019-10" db="EMBL/GenBank/DDBJ databases">
        <title>Streptomyces sp. nov., a novel actinobacterium isolated from alkaline environment.</title>
        <authorList>
            <person name="Golinska P."/>
        </authorList>
    </citation>
    <scope>NUCLEOTIDE SEQUENCE [LARGE SCALE GENOMIC DNA]</scope>
    <source>
        <strain evidence="8">DSM 42118</strain>
    </source>
</reference>
<evidence type="ECO:0000256" key="3">
    <source>
        <dbReference type="ARBA" id="ARBA00023125"/>
    </source>
</evidence>
<comment type="caution">
    <text evidence="7">The sequence shown here is derived from an EMBL/GenBank/DDBJ whole genome shotgun (WGS) entry which is preliminary data.</text>
</comment>
<dbReference type="SUPFAM" id="SSF48498">
    <property type="entry name" value="Tetracyclin repressor-like, C-terminal domain"/>
    <property type="match status" value="1"/>
</dbReference>
<evidence type="ECO:0000256" key="5">
    <source>
        <dbReference type="PROSITE-ProRule" id="PRU00335"/>
    </source>
</evidence>
<evidence type="ECO:0000313" key="8">
    <source>
        <dbReference type="Proteomes" id="UP000538929"/>
    </source>
</evidence>
<feature type="DNA-binding region" description="H-T-H motif" evidence="5">
    <location>
        <begin position="37"/>
        <end position="56"/>
    </location>
</feature>
<gene>
    <name evidence="7" type="ORF">FNQ90_08935</name>
</gene>
<keyword evidence="1" id="KW-0678">Repressor</keyword>
<feature type="domain" description="HTH tetR-type" evidence="6">
    <location>
        <begin position="14"/>
        <end position="74"/>
    </location>
</feature>
<dbReference type="Proteomes" id="UP000538929">
    <property type="component" value="Unassembled WGS sequence"/>
</dbReference>
<accession>A0A7W3Y1G1</accession>